<comment type="caution">
    <text evidence="5">The sequence shown here is derived from an EMBL/GenBank/DDBJ whole genome shotgun (WGS) entry which is preliminary data.</text>
</comment>
<dbReference type="AlphaFoldDB" id="A0A7J0BIX3"/>
<dbReference type="InterPro" id="IPR001633">
    <property type="entry name" value="EAL_dom"/>
</dbReference>
<dbReference type="SMART" id="SM00086">
    <property type="entry name" value="PAC"/>
    <property type="match status" value="2"/>
</dbReference>
<dbReference type="PANTHER" id="PTHR44757:SF2">
    <property type="entry name" value="BIOFILM ARCHITECTURE MAINTENANCE PROTEIN MBAA"/>
    <property type="match status" value="1"/>
</dbReference>
<name>A0A7J0BIX3_9BACT</name>
<evidence type="ECO:0000259" key="1">
    <source>
        <dbReference type="PROSITE" id="PS50112"/>
    </source>
</evidence>
<evidence type="ECO:0000259" key="4">
    <source>
        <dbReference type="PROSITE" id="PS50887"/>
    </source>
</evidence>
<dbReference type="Pfam" id="PF13188">
    <property type="entry name" value="PAS_8"/>
    <property type="match status" value="1"/>
</dbReference>
<dbReference type="EMBL" id="BLVO01000013">
    <property type="protein sequence ID" value="GFM33498.1"/>
    <property type="molecule type" value="Genomic_DNA"/>
</dbReference>
<dbReference type="InterPro" id="IPR000700">
    <property type="entry name" value="PAS-assoc_C"/>
</dbReference>
<evidence type="ECO:0000313" key="6">
    <source>
        <dbReference type="Proteomes" id="UP000503840"/>
    </source>
</evidence>
<dbReference type="InterPro" id="IPR000014">
    <property type="entry name" value="PAS"/>
</dbReference>
<dbReference type="InterPro" id="IPR035965">
    <property type="entry name" value="PAS-like_dom_sf"/>
</dbReference>
<dbReference type="SUPFAM" id="SSF55785">
    <property type="entry name" value="PYP-like sensor domain (PAS domain)"/>
    <property type="match status" value="2"/>
</dbReference>
<feature type="domain" description="EAL" evidence="3">
    <location>
        <begin position="616"/>
        <end position="872"/>
    </location>
</feature>
<gene>
    <name evidence="5" type="ORF">DSM101010T_18630</name>
</gene>
<proteinExistence type="predicted"/>
<keyword evidence="6" id="KW-1185">Reference proteome</keyword>
<dbReference type="SUPFAM" id="SSF55073">
    <property type="entry name" value="Nucleotide cyclase"/>
    <property type="match status" value="1"/>
</dbReference>
<dbReference type="InterPro" id="IPR029787">
    <property type="entry name" value="Nucleotide_cyclase"/>
</dbReference>
<feature type="domain" description="PAC" evidence="2">
    <location>
        <begin position="383"/>
        <end position="441"/>
    </location>
</feature>
<evidence type="ECO:0000313" key="5">
    <source>
        <dbReference type="EMBL" id="GFM33498.1"/>
    </source>
</evidence>
<dbReference type="CDD" id="cd01948">
    <property type="entry name" value="EAL"/>
    <property type="match status" value="1"/>
</dbReference>
<dbReference type="InterPro" id="IPR000160">
    <property type="entry name" value="GGDEF_dom"/>
</dbReference>
<dbReference type="PANTHER" id="PTHR44757">
    <property type="entry name" value="DIGUANYLATE CYCLASE DGCP"/>
    <property type="match status" value="1"/>
</dbReference>
<dbReference type="SMART" id="SM00267">
    <property type="entry name" value="GGDEF"/>
    <property type="match status" value="1"/>
</dbReference>
<dbReference type="Pfam" id="PF00990">
    <property type="entry name" value="GGDEF"/>
    <property type="match status" value="1"/>
</dbReference>
<dbReference type="Gene3D" id="3.30.70.270">
    <property type="match status" value="1"/>
</dbReference>
<dbReference type="InterPro" id="IPR003018">
    <property type="entry name" value="GAF"/>
</dbReference>
<evidence type="ECO:0000259" key="2">
    <source>
        <dbReference type="PROSITE" id="PS50113"/>
    </source>
</evidence>
<dbReference type="SMART" id="SM00065">
    <property type="entry name" value="GAF"/>
    <property type="match status" value="1"/>
</dbReference>
<organism evidence="5 6">
    <name type="scientific">Desulfovibrio subterraneus</name>
    <dbReference type="NCBI Taxonomy" id="2718620"/>
    <lineage>
        <taxon>Bacteria</taxon>
        <taxon>Pseudomonadati</taxon>
        <taxon>Thermodesulfobacteriota</taxon>
        <taxon>Desulfovibrionia</taxon>
        <taxon>Desulfovibrionales</taxon>
        <taxon>Desulfovibrionaceae</taxon>
        <taxon>Desulfovibrio</taxon>
    </lineage>
</organism>
<dbReference type="Pfam" id="PF13185">
    <property type="entry name" value="GAF_2"/>
    <property type="match status" value="1"/>
</dbReference>
<dbReference type="Pfam" id="PF13426">
    <property type="entry name" value="PAS_9"/>
    <property type="match status" value="1"/>
</dbReference>
<dbReference type="NCBIfam" id="TIGR00229">
    <property type="entry name" value="sensory_box"/>
    <property type="match status" value="2"/>
</dbReference>
<dbReference type="NCBIfam" id="TIGR00254">
    <property type="entry name" value="GGDEF"/>
    <property type="match status" value="1"/>
</dbReference>
<dbReference type="Gene3D" id="3.30.450.40">
    <property type="match status" value="1"/>
</dbReference>
<dbReference type="InterPro" id="IPR043128">
    <property type="entry name" value="Rev_trsase/Diguanyl_cyclase"/>
</dbReference>
<dbReference type="InterPro" id="IPR052155">
    <property type="entry name" value="Biofilm_reg_signaling"/>
</dbReference>
<sequence>MSENSDTAVGSDIFYIDSALFRVFDSASTGVAVYTCDGAVVYLNEAFERLVGRGRNELDSFHAGTGCCTESFAEETLRFKAVADGLNVGGSVRVRLSRPDGSCLFVRSDLYSIHDIQSNTRLVVRQLSEITEASVPSVLVAGARRDKAYVALQLLTQVILREFTLNGLMEGIHGVLRELMPAESCSISLTGGPGTIISSPYFCDIKREAPEPRPFGNGLTEFVYIWGKPFMLRRDEIMDMEAKGVVCPARPRPAVWLGVPLRTHAGESVGVLTVRCYSDGEAFTPEDLQLLELISGYVGGAIETFRQQEALRNSEARFRAVFEFSGLGVCTIGVAQEIIESNRHVADMFDTDGDRLIGADFARFIIDEQVRQSIRDRFAALVAGAEESFTETAECAVSGAARFWCRMSFTSVRDANGDFSFSVVLLEDVTEHKLSDDRLMHMAFHDALTRLPNRTLFMDRLSNAIRRARRHEDYHFAVLFMDMDRFKVVNDSMGHKAGDELLKQFALRVSGCLRESDTFARFGGDEFAVLMDDLEDVLQAPHVVQRILDSLKVPFRVGDVEVFSAVSIGAVLRARDYERPEDILRDADAAMYRSKENGPGRYEIYDRTLHSRMQDMLQLENSIRRGLEYFEFHPVFQPYVTLQTGRLRGAEVLARWRQPGGGVVPPVEFIPAAEESGLIYGLDCQMLEYGCAALADWRKRYTGASSFSMNFNVSAVTMHRWNLLEVFMKIVSDSGCRPSDICLEITENTLLKGEEGVTDRLWKLRDLGVRIALDDFGTGYSSFNYLRSFPVNMIKVDKIFTASVLEDRASHGIVQAIVSLGRGLGMEVVAEGVETLEQAQMLASLGCEAAQGYLYSQPVDPERLFRMMEHGRLPMEAG</sequence>
<dbReference type="SUPFAM" id="SSF141868">
    <property type="entry name" value="EAL domain-like"/>
    <property type="match status" value="1"/>
</dbReference>
<dbReference type="CDD" id="cd01949">
    <property type="entry name" value="GGDEF"/>
    <property type="match status" value="1"/>
</dbReference>
<feature type="domain" description="GGDEF" evidence="4">
    <location>
        <begin position="474"/>
        <end position="607"/>
    </location>
</feature>
<dbReference type="Gene3D" id="3.30.450.20">
    <property type="entry name" value="PAS domain"/>
    <property type="match status" value="2"/>
</dbReference>
<dbReference type="InterPro" id="IPR035919">
    <property type="entry name" value="EAL_sf"/>
</dbReference>
<dbReference type="SMART" id="SM00052">
    <property type="entry name" value="EAL"/>
    <property type="match status" value="1"/>
</dbReference>
<dbReference type="Proteomes" id="UP000503840">
    <property type="component" value="Unassembled WGS sequence"/>
</dbReference>
<dbReference type="SUPFAM" id="SSF55781">
    <property type="entry name" value="GAF domain-like"/>
    <property type="match status" value="1"/>
</dbReference>
<reference evidence="5 6" key="1">
    <citation type="submission" date="2020-05" db="EMBL/GenBank/DDBJ databases">
        <title>Draft genome sequence of Desulfovibrio sp. strain HN2T.</title>
        <authorList>
            <person name="Ueno A."/>
            <person name="Tamazawa S."/>
            <person name="Tamamura S."/>
            <person name="Murakami T."/>
            <person name="Kiyama T."/>
            <person name="Inomata H."/>
            <person name="Amano Y."/>
            <person name="Miyakawa K."/>
            <person name="Tamaki H."/>
            <person name="Naganuma T."/>
            <person name="Kaneko K."/>
        </authorList>
    </citation>
    <scope>NUCLEOTIDE SEQUENCE [LARGE SCALE GENOMIC DNA]</scope>
    <source>
        <strain evidence="5 6">HN2</strain>
    </source>
</reference>
<dbReference type="InterPro" id="IPR029016">
    <property type="entry name" value="GAF-like_dom_sf"/>
</dbReference>
<dbReference type="InterPro" id="IPR001610">
    <property type="entry name" value="PAC"/>
</dbReference>
<accession>A0A7J0BIX3</accession>
<dbReference type="PROSITE" id="PS50113">
    <property type="entry name" value="PAC"/>
    <property type="match status" value="1"/>
</dbReference>
<protein>
    <submittedName>
        <fullName evidence="5">Bifunctional diguanylate cyclase/phosphodiesterase</fullName>
    </submittedName>
</protein>
<dbReference type="Pfam" id="PF00563">
    <property type="entry name" value="EAL"/>
    <property type="match status" value="1"/>
</dbReference>
<evidence type="ECO:0000259" key="3">
    <source>
        <dbReference type="PROSITE" id="PS50883"/>
    </source>
</evidence>
<feature type="domain" description="PAS" evidence="1">
    <location>
        <begin position="16"/>
        <end position="58"/>
    </location>
</feature>
<dbReference type="Gene3D" id="3.20.20.450">
    <property type="entry name" value="EAL domain"/>
    <property type="match status" value="1"/>
</dbReference>
<dbReference type="SMART" id="SM00091">
    <property type="entry name" value="PAS"/>
    <property type="match status" value="2"/>
</dbReference>
<dbReference type="PROSITE" id="PS50887">
    <property type="entry name" value="GGDEF"/>
    <property type="match status" value="1"/>
</dbReference>
<dbReference type="PROSITE" id="PS50112">
    <property type="entry name" value="PAS"/>
    <property type="match status" value="1"/>
</dbReference>
<dbReference type="PROSITE" id="PS50883">
    <property type="entry name" value="EAL"/>
    <property type="match status" value="1"/>
</dbReference>
<dbReference type="RefSeq" id="WP_174405156.1">
    <property type="nucleotide sequence ID" value="NZ_BLVO01000013.1"/>
</dbReference>